<dbReference type="Gene3D" id="3.30.1330.60">
    <property type="entry name" value="OmpA-like domain"/>
    <property type="match status" value="1"/>
</dbReference>
<feature type="domain" description="OmpA-like" evidence="7">
    <location>
        <begin position="88"/>
        <end position="203"/>
    </location>
</feature>
<dbReference type="OrthoDB" id="1149075at2"/>
<evidence type="ECO:0000313" key="8">
    <source>
        <dbReference type="EMBL" id="EGI77556.1"/>
    </source>
</evidence>
<accession>F3KRN9</accession>
<evidence type="ECO:0000256" key="6">
    <source>
        <dbReference type="SAM" id="SignalP"/>
    </source>
</evidence>
<protein>
    <submittedName>
        <fullName evidence="8">Ompa/motb domain-containing protein</fullName>
    </submittedName>
</protein>
<organism evidence="8 9">
    <name type="scientific">Hylemonella gracilis ATCC 19624</name>
    <dbReference type="NCBI Taxonomy" id="887062"/>
    <lineage>
        <taxon>Bacteria</taxon>
        <taxon>Pseudomonadati</taxon>
        <taxon>Pseudomonadota</taxon>
        <taxon>Betaproteobacteria</taxon>
        <taxon>Burkholderiales</taxon>
        <taxon>Comamonadaceae</taxon>
        <taxon>Hylemonella</taxon>
    </lineage>
</organism>
<feature type="chain" id="PRO_5003296832" evidence="6">
    <location>
        <begin position="41"/>
        <end position="203"/>
    </location>
</feature>
<evidence type="ECO:0000256" key="1">
    <source>
        <dbReference type="ARBA" id="ARBA00004442"/>
    </source>
</evidence>
<evidence type="ECO:0000259" key="7">
    <source>
        <dbReference type="PROSITE" id="PS51123"/>
    </source>
</evidence>
<dbReference type="AlphaFoldDB" id="F3KRN9"/>
<dbReference type="STRING" id="887062.HGR_05766"/>
<dbReference type="eggNOG" id="COG2885">
    <property type="taxonomic scope" value="Bacteria"/>
</dbReference>
<evidence type="ECO:0000256" key="4">
    <source>
        <dbReference type="PROSITE-ProRule" id="PRU00473"/>
    </source>
</evidence>
<dbReference type="InterPro" id="IPR006664">
    <property type="entry name" value="OMP_bac"/>
</dbReference>
<evidence type="ECO:0000256" key="2">
    <source>
        <dbReference type="ARBA" id="ARBA00023136"/>
    </source>
</evidence>
<proteinExistence type="predicted"/>
<dbReference type="PRINTS" id="PR01021">
    <property type="entry name" value="OMPADOMAIN"/>
</dbReference>
<dbReference type="PANTHER" id="PTHR30329">
    <property type="entry name" value="STATOR ELEMENT OF FLAGELLAR MOTOR COMPLEX"/>
    <property type="match status" value="1"/>
</dbReference>
<dbReference type="EMBL" id="AEGR01000045">
    <property type="protein sequence ID" value="EGI77556.1"/>
    <property type="molecule type" value="Genomic_DNA"/>
</dbReference>
<feature type="region of interest" description="Disordered" evidence="5">
    <location>
        <begin position="47"/>
        <end position="81"/>
    </location>
</feature>
<dbReference type="InterPro" id="IPR050330">
    <property type="entry name" value="Bact_OuterMem_StrucFunc"/>
</dbReference>
<name>F3KRN9_9BURK</name>
<evidence type="ECO:0000256" key="5">
    <source>
        <dbReference type="SAM" id="MobiDB-lite"/>
    </source>
</evidence>
<dbReference type="PANTHER" id="PTHR30329:SF21">
    <property type="entry name" value="LIPOPROTEIN YIAD-RELATED"/>
    <property type="match status" value="1"/>
</dbReference>
<dbReference type="PROSITE" id="PS51257">
    <property type="entry name" value="PROKAR_LIPOPROTEIN"/>
    <property type="match status" value="1"/>
</dbReference>
<evidence type="ECO:0000313" key="9">
    <source>
        <dbReference type="Proteomes" id="UP000016368"/>
    </source>
</evidence>
<sequence>MKNISEARARSHSAFSRFSQVLAVMTAAIVLAGCAASVQAPAPQAETAPATTGQAPAAAPAATPAPAAAAPKPEAKPQPDVVLTSPLGVKQVETVTVFFDFDKSELKPEAIASLDTLAAKAKGRTVEATIVVGHTDSIGTPEYNLKLSVRRAEAVKAHLTAQGINSASVFTEGKGLTAPARPNDTAEGRAVNRRADIELVIVR</sequence>
<dbReference type="InterPro" id="IPR006665">
    <property type="entry name" value="OmpA-like"/>
</dbReference>
<reference evidence="8 9" key="1">
    <citation type="journal article" date="2011" name="EMBO J.">
        <title>Structural diversity of bacterial flagellar motors.</title>
        <authorList>
            <person name="Chen S."/>
            <person name="Beeby M."/>
            <person name="Murphy G.E."/>
            <person name="Leadbetter J.R."/>
            <person name="Hendrixson D.R."/>
            <person name="Briegel A."/>
            <person name="Li Z."/>
            <person name="Shi J."/>
            <person name="Tocheva E.I."/>
            <person name="Muller A."/>
            <person name="Dobro M.J."/>
            <person name="Jensen G.J."/>
        </authorList>
    </citation>
    <scope>NUCLEOTIDE SEQUENCE [LARGE SCALE GENOMIC DNA]</scope>
    <source>
        <strain evidence="8 9">ATCC 19624</strain>
    </source>
</reference>
<feature type="signal peptide" evidence="6">
    <location>
        <begin position="1"/>
        <end position="40"/>
    </location>
</feature>
<dbReference type="PROSITE" id="PS51123">
    <property type="entry name" value="OMPA_2"/>
    <property type="match status" value="1"/>
</dbReference>
<keyword evidence="3" id="KW-0998">Cell outer membrane</keyword>
<evidence type="ECO:0000256" key="3">
    <source>
        <dbReference type="ARBA" id="ARBA00023237"/>
    </source>
</evidence>
<dbReference type="Proteomes" id="UP000016368">
    <property type="component" value="Unassembled WGS sequence"/>
</dbReference>
<comment type="subcellular location">
    <subcellularLocation>
        <location evidence="1">Cell outer membrane</location>
    </subcellularLocation>
</comment>
<keyword evidence="9" id="KW-1185">Reference proteome</keyword>
<dbReference type="RefSeq" id="WP_006297159.1">
    <property type="nucleotide sequence ID" value="NZ_AEGR01000045.1"/>
</dbReference>
<gene>
    <name evidence="8" type="ORF">HGR_05766</name>
</gene>
<dbReference type="CDD" id="cd07185">
    <property type="entry name" value="OmpA_C-like"/>
    <property type="match status" value="1"/>
</dbReference>
<keyword evidence="2 4" id="KW-0472">Membrane</keyword>
<dbReference type="SUPFAM" id="SSF103088">
    <property type="entry name" value="OmpA-like"/>
    <property type="match status" value="1"/>
</dbReference>
<feature type="compositionally biased region" description="Low complexity" evidence="5">
    <location>
        <begin position="47"/>
        <end position="72"/>
    </location>
</feature>
<dbReference type="GO" id="GO:0009279">
    <property type="term" value="C:cell outer membrane"/>
    <property type="evidence" value="ECO:0007669"/>
    <property type="project" value="UniProtKB-SubCell"/>
</dbReference>
<dbReference type="InterPro" id="IPR036737">
    <property type="entry name" value="OmpA-like_sf"/>
</dbReference>
<dbReference type="Pfam" id="PF00691">
    <property type="entry name" value="OmpA"/>
    <property type="match status" value="1"/>
</dbReference>
<keyword evidence="6" id="KW-0732">Signal</keyword>
<comment type="caution">
    <text evidence="8">The sequence shown here is derived from an EMBL/GenBank/DDBJ whole genome shotgun (WGS) entry which is preliminary data.</text>
</comment>